<dbReference type="GO" id="GO:0008168">
    <property type="term" value="F:methyltransferase activity"/>
    <property type="evidence" value="ECO:0007669"/>
    <property type="project" value="UniProtKB-KW"/>
</dbReference>
<dbReference type="CDD" id="cd02440">
    <property type="entry name" value="AdoMet_MTases"/>
    <property type="match status" value="1"/>
</dbReference>
<dbReference type="Pfam" id="PF08241">
    <property type="entry name" value="Methyltransf_11"/>
    <property type="match status" value="1"/>
</dbReference>
<keyword evidence="2" id="KW-0808">Transferase</keyword>
<accession>A0ABU4RQB6</accession>
<proteinExistence type="predicted"/>
<feature type="domain" description="Methyltransferase type 11" evidence="1">
    <location>
        <begin position="59"/>
        <end position="138"/>
    </location>
</feature>
<dbReference type="RefSeq" id="WP_319845141.1">
    <property type="nucleotide sequence ID" value="NZ_JAXAFJ010000008.1"/>
</dbReference>
<sequence length="267" mass="29712">MTAEHWRSMAERWSQIDVPMRPSAEDTAIFAAAISPDRPVRCLLLGLTPELAGLSLPPGSIIVPTDFSEPMRSALCGLAEPLRTTAVIADWRQMPYPDSCFDLVLGDGVYTVIGGAAPQQALSRSIRRVLRPGGQLIVRHFVRPENSGTPDETIGLLHAGHFATFQGFKMRYLMSMASPITNCVEPRDCWEHWQAQHIDRRELAARLGFAESAIDTIDGYRGSTEIYNFSTLEGIRNKLSEHFTEEWLVIPSYRLGESCPVMGLTPR</sequence>
<keyword evidence="2" id="KW-0489">Methyltransferase</keyword>
<comment type="caution">
    <text evidence="2">The sequence shown here is derived from an EMBL/GenBank/DDBJ whole genome shotgun (WGS) entry which is preliminary data.</text>
</comment>
<dbReference type="InterPro" id="IPR029063">
    <property type="entry name" value="SAM-dependent_MTases_sf"/>
</dbReference>
<dbReference type="Proteomes" id="UP001274321">
    <property type="component" value="Unassembled WGS sequence"/>
</dbReference>
<dbReference type="SUPFAM" id="SSF53335">
    <property type="entry name" value="S-adenosyl-L-methionine-dependent methyltransferases"/>
    <property type="match status" value="1"/>
</dbReference>
<dbReference type="Gene3D" id="3.40.50.150">
    <property type="entry name" value="Vaccinia Virus protein VP39"/>
    <property type="match status" value="1"/>
</dbReference>
<evidence type="ECO:0000313" key="2">
    <source>
        <dbReference type="EMBL" id="MDX6807017.1"/>
    </source>
</evidence>
<evidence type="ECO:0000259" key="1">
    <source>
        <dbReference type="Pfam" id="PF08241"/>
    </source>
</evidence>
<dbReference type="GO" id="GO:0032259">
    <property type="term" value="P:methylation"/>
    <property type="evidence" value="ECO:0007669"/>
    <property type="project" value="UniProtKB-KW"/>
</dbReference>
<evidence type="ECO:0000313" key="3">
    <source>
        <dbReference type="Proteomes" id="UP001274321"/>
    </source>
</evidence>
<organism evidence="2 3">
    <name type="scientific">Terrihabitans rhizophilus</name>
    <dbReference type="NCBI Taxonomy" id="3092662"/>
    <lineage>
        <taxon>Bacteria</taxon>
        <taxon>Pseudomonadati</taxon>
        <taxon>Pseudomonadota</taxon>
        <taxon>Alphaproteobacteria</taxon>
        <taxon>Hyphomicrobiales</taxon>
        <taxon>Terrihabitans</taxon>
    </lineage>
</organism>
<gene>
    <name evidence="2" type="ORF">SCD90_13170</name>
</gene>
<keyword evidence="3" id="KW-1185">Reference proteome</keyword>
<reference evidence="2 3" key="1">
    <citation type="submission" date="2023-11" db="EMBL/GenBank/DDBJ databases">
        <authorList>
            <person name="Bao R."/>
        </authorList>
    </citation>
    <scope>NUCLEOTIDE SEQUENCE [LARGE SCALE GENOMIC DNA]</scope>
    <source>
        <strain evidence="2 3">PJ23</strain>
    </source>
</reference>
<dbReference type="EMBL" id="JAXAFJ010000008">
    <property type="protein sequence ID" value="MDX6807017.1"/>
    <property type="molecule type" value="Genomic_DNA"/>
</dbReference>
<protein>
    <submittedName>
        <fullName evidence="2">Methyltransferase domain-containing protein</fullName>
    </submittedName>
</protein>
<name>A0ABU4RQB6_9HYPH</name>
<dbReference type="InterPro" id="IPR013216">
    <property type="entry name" value="Methyltransf_11"/>
</dbReference>